<sequence>MVAKFKTYKYSISPEVPAQYTELGRNGANALGELNQLMHTAKKAGEVGGSPYYDHVNTGVRIYTQKQYNVITKVEAMEKSFAQSVTFTQHAIERIVERLEQPQCNAENHVRKLLATATYQGETSNKYGVCDNYLHYKSRVNIVVARDSKSVVTVYNAKEQPKSIATITVSRISAAIKRELARMTTQLRREIRKLTEQQAQLNINAAELTLNKIRCKAPHTQALIQTRIDAIITQVEEIAQEVDAKLTQIKNAEREVSEVVGE</sequence>
<gene>
    <name evidence="2" type="ORF">8F11_15</name>
</gene>
<evidence type="ECO:0000313" key="2">
    <source>
        <dbReference type="EMBL" id="ASN68050.1"/>
    </source>
</evidence>
<name>A0A2H4IZJ0_9CAUD</name>
<evidence type="ECO:0000256" key="1">
    <source>
        <dbReference type="SAM" id="Coils"/>
    </source>
</evidence>
<organism evidence="2">
    <name type="scientific">uncultured Caudovirales phage</name>
    <dbReference type="NCBI Taxonomy" id="2100421"/>
    <lineage>
        <taxon>Viruses</taxon>
        <taxon>Duplodnaviria</taxon>
        <taxon>Heunggongvirae</taxon>
        <taxon>Uroviricota</taxon>
        <taxon>Caudoviricetes</taxon>
        <taxon>Peduoviridae</taxon>
        <taxon>Maltschvirus</taxon>
        <taxon>Maltschvirus maltsch</taxon>
    </lineage>
</organism>
<accession>A0A2H4IZJ0</accession>
<protein>
    <submittedName>
        <fullName evidence="2">Uncharacterized protein</fullName>
    </submittedName>
</protein>
<reference evidence="2" key="1">
    <citation type="submission" date="2017-06" db="EMBL/GenBank/DDBJ databases">
        <title>Novel phages from South African skin metaviromes.</title>
        <authorList>
            <person name="van Zyl L.J."/>
            <person name="Abrahams Y."/>
            <person name="Stander E.A."/>
            <person name="Kirby B.M."/>
            <person name="Clavaud C."/>
            <person name="Farcet C."/>
            <person name="Breton L."/>
            <person name="Trindade M.I."/>
        </authorList>
    </citation>
    <scope>NUCLEOTIDE SEQUENCE</scope>
</reference>
<feature type="coiled-coil region" evidence="1">
    <location>
        <begin position="177"/>
        <end position="211"/>
    </location>
</feature>
<keyword evidence="1" id="KW-0175">Coiled coil</keyword>
<proteinExistence type="predicted"/>
<dbReference type="EMBL" id="MF417871">
    <property type="protein sequence ID" value="ASN68050.1"/>
    <property type="molecule type" value="Genomic_DNA"/>
</dbReference>